<evidence type="ECO:0000313" key="1">
    <source>
        <dbReference type="EnsemblMetazoa" id="G32901.1:cds"/>
    </source>
</evidence>
<evidence type="ECO:0000313" key="2">
    <source>
        <dbReference type="Proteomes" id="UP000005408"/>
    </source>
</evidence>
<sequence>MYGLTIRARSARDKRFRYESACARSDLTTNTKRKWTVQVCKCFICSKRRYILKWLRNHHLPNTFKSVIIVKKILRIFCVRLALAIFARTVELSIGRKK</sequence>
<name>A0A8W8MHW5_MAGGI</name>
<proteinExistence type="predicted"/>
<dbReference type="Proteomes" id="UP000005408">
    <property type="component" value="Unassembled WGS sequence"/>
</dbReference>
<keyword evidence="2" id="KW-1185">Reference proteome</keyword>
<dbReference type="AlphaFoldDB" id="A0A8W8MHW5"/>
<protein>
    <submittedName>
        <fullName evidence="1">Uncharacterized protein</fullName>
    </submittedName>
</protein>
<dbReference type="EnsemblMetazoa" id="G32901.1">
    <property type="protein sequence ID" value="G32901.1:cds"/>
    <property type="gene ID" value="G32901"/>
</dbReference>
<organism evidence="1 2">
    <name type="scientific">Magallana gigas</name>
    <name type="common">Pacific oyster</name>
    <name type="synonym">Crassostrea gigas</name>
    <dbReference type="NCBI Taxonomy" id="29159"/>
    <lineage>
        <taxon>Eukaryota</taxon>
        <taxon>Metazoa</taxon>
        <taxon>Spiralia</taxon>
        <taxon>Lophotrochozoa</taxon>
        <taxon>Mollusca</taxon>
        <taxon>Bivalvia</taxon>
        <taxon>Autobranchia</taxon>
        <taxon>Pteriomorphia</taxon>
        <taxon>Ostreida</taxon>
        <taxon>Ostreoidea</taxon>
        <taxon>Ostreidae</taxon>
        <taxon>Magallana</taxon>
    </lineage>
</organism>
<reference evidence="1" key="1">
    <citation type="submission" date="2022-08" db="UniProtKB">
        <authorList>
            <consortium name="EnsemblMetazoa"/>
        </authorList>
    </citation>
    <scope>IDENTIFICATION</scope>
    <source>
        <strain evidence="1">05x7-T-G4-1.051#20</strain>
    </source>
</reference>
<accession>A0A8W8MHW5</accession>